<dbReference type="GO" id="GO:0002949">
    <property type="term" value="P:tRNA threonylcarbamoyladenosine modification"/>
    <property type="evidence" value="ECO:0007669"/>
    <property type="project" value="InterPro"/>
</dbReference>
<dbReference type="Gene3D" id="3.30.420.200">
    <property type="match status" value="1"/>
</dbReference>
<dbReference type="GO" id="GO:0016740">
    <property type="term" value="F:transferase activity"/>
    <property type="evidence" value="ECO:0007669"/>
    <property type="project" value="UniProtKB-KW"/>
</dbReference>
<comment type="caution">
    <text evidence="2">The sequence shown here is derived from an EMBL/GenBank/DDBJ whole genome shotgun (WGS) entry which is preliminary data.</text>
</comment>
<dbReference type="Pfam" id="PF00814">
    <property type="entry name" value="TsaD"/>
    <property type="match status" value="1"/>
</dbReference>
<gene>
    <name evidence="2" type="primary">tsaB</name>
    <name evidence="2" type="ORF">ENU72_02465</name>
</gene>
<organism evidence="2">
    <name type="scientific">candidate division WOR-3 bacterium</name>
    <dbReference type="NCBI Taxonomy" id="2052148"/>
    <lineage>
        <taxon>Bacteria</taxon>
        <taxon>Bacteria division WOR-3</taxon>
    </lineage>
</organism>
<feature type="domain" description="Gcp-like" evidence="1">
    <location>
        <begin position="36"/>
        <end position="106"/>
    </location>
</feature>
<evidence type="ECO:0000313" key="2">
    <source>
        <dbReference type="EMBL" id="HGK53871.1"/>
    </source>
</evidence>
<dbReference type="EMBL" id="DTDP01000106">
    <property type="protein sequence ID" value="HGK53871.1"/>
    <property type="molecule type" value="Genomic_DNA"/>
</dbReference>
<sequence>MDGIKIGIDTSGKITKIGYKENDKFFEVTYGSYHYHSEYIIYLWERIEERIRNKSVIFVAICSGPGYFTSLRAGFSFAKALWFYKKVPFVGVNTLDALAYPFLKEYKDVIVFLEIKSDKVFWKKFVDGEEREFKMGKINDVPIIDNFLYVGKNIEIESRVSKCYPVDTPSIKSIIEIGENLYKEGKFLDMERAEPFYFYFPEYVKSFNKEG</sequence>
<evidence type="ECO:0000259" key="1">
    <source>
        <dbReference type="Pfam" id="PF00814"/>
    </source>
</evidence>
<dbReference type="NCBIfam" id="TIGR03725">
    <property type="entry name" value="T6A_YeaZ"/>
    <property type="match status" value="1"/>
</dbReference>
<keyword evidence="2" id="KW-0808">Transferase</keyword>
<dbReference type="Gene3D" id="3.30.420.40">
    <property type="match status" value="1"/>
</dbReference>
<dbReference type="InterPro" id="IPR000905">
    <property type="entry name" value="Gcp-like_dom"/>
</dbReference>
<proteinExistence type="predicted"/>
<dbReference type="InterPro" id="IPR043129">
    <property type="entry name" value="ATPase_NBD"/>
</dbReference>
<name>A0A7V3ZT26_UNCW3</name>
<reference evidence="2" key="1">
    <citation type="journal article" date="2020" name="mSystems">
        <title>Genome- and Community-Level Interaction Insights into Carbon Utilization and Element Cycling Functions of Hydrothermarchaeota in Hydrothermal Sediment.</title>
        <authorList>
            <person name="Zhou Z."/>
            <person name="Liu Y."/>
            <person name="Xu W."/>
            <person name="Pan J."/>
            <person name="Luo Z.H."/>
            <person name="Li M."/>
        </authorList>
    </citation>
    <scope>NUCLEOTIDE SEQUENCE [LARGE SCALE GENOMIC DNA]</scope>
    <source>
        <strain evidence="2">SpSt-695</strain>
    </source>
</reference>
<protein>
    <submittedName>
        <fullName evidence="2">tRNA (Adenosine(37)-N6)-threonylcarbamoyltransferase complex dimerization subunit type 1 TsaB</fullName>
    </submittedName>
</protein>
<dbReference type="InterPro" id="IPR022496">
    <property type="entry name" value="T6A_TsaB"/>
</dbReference>
<dbReference type="AlphaFoldDB" id="A0A7V3ZT26"/>
<dbReference type="SUPFAM" id="SSF53067">
    <property type="entry name" value="Actin-like ATPase domain"/>
    <property type="match status" value="1"/>
</dbReference>
<accession>A0A7V3ZT26</accession>